<comment type="caution">
    <text evidence="7">The sequence shown here is derived from an EMBL/GenBank/DDBJ whole genome shotgun (WGS) entry which is preliminary data.</text>
</comment>
<dbReference type="Proteomes" id="UP001601059">
    <property type="component" value="Unassembled WGS sequence"/>
</dbReference>
<protein>
    <submittedName>
        <fullName evidence="7">Phosphatidylglycerol lysyltransferase domain-containing protein</fullName>
    </submittedName>
</protein>
<keyword evidence="8" id="KW-1185">Reference proteome</keyword>
<accession>A0ABW6K545</accession>
<feature type="domain" description="Phosphatidylglycerol lysyltransferase C-terminal" evidence="6">
    <location>
        <begin position="40"/>
        <end position="332"/>
    </location>
</feature>
<dbReference type="EMBL" id="JBIACK010000001">
    <property type="protein sequence ID" value="MFE8699289.1"/>
    <property type="molecule type" value="Genomic_DNA"/>
</dbReference>
<organism evidence="7 8">
    <name type="scientific">Cytobacillus spartinae</name>
    <dbReference type="NCBI Taxonomy" id="3299023"/>
    <lineage>
        <taxon>Bacteria</taxon>
        <taxon>Bacillati</taxon>
        <taxon>Bacillota</taxon>
        <taxon>Bacilli</taxon>
        <taxon>Bacillales</taxon>
        <taxon>Bacillaceae</taxon>
        <taxon>Cytobacillus</taxon>
    </lineage>
</organism>
<evidence type="ECO:0000313" key="7">
    <source>
        <dbReference type="EMBL" id="MFE8699289.1"/>
    </source>
</evidence>
<evidence type="ECO:0000256" key="5">
    <source>
        <dbReference type="ARBA" id="ARBA00023136"/>
    </source>
</evidence>
<dbReference type="Pfam" id="PF09924">
    <property type="entry name" value="LPG_synthase_C"/>
    <property type="match status" value="1"/>
</dbReference>
<dbReference type="PANTHER" id="PTHR34697">
    <property type="entry name" value="PHOSPHATIDYLGLYCEROL LYSYLTRANSFERASE"/>
    <property type="match status" value="1"/>
</dbReference>
<dbReference type="RefSeq" id="WP_389357368.1">
    <property type="nucleotide sequence ID" value="NZ_JBIACK010000001.1"/>
</dbReference>
<name>A0ABW6K545_9BACI</name>
<dbReference type="InterPro" id="IPR016181">
    <property type="entry name" value="Acyl_CoA_acyltransferase"/>
</dbReference>
<evidence type="ECO:0000259" key="6">
    <source>
        <dbReference type="Pfam" id="PF09924"/>
    </source>
</evidence>
<keyword evidence="5" id="KW-0472">Membrane</keyword>
<sequence>MILIISTVILLIAFIYFFFLKNKNNVESQQVDLDEVNAFLKINGGNHVSHLTFINDKRVFWTKDKDSLIIYQKVGNKLIVLGDPVGKENHVKKAILEFVEYANLNFLQPVFYQASKKFLSAYKEAGYELFKLGEEARINLHDFTLVGKKVGKLRTSKNKFEKSGYKFKIVEPPYTDEFINQIRTISDSWLGERKEKGFSVGYFCEQYISRFPLAILVNETDQPIAFATLACDDQKEDKTITIDLMRYMQDSPNGTMDMLFISIFSWCKEHGYDWCSMGMAPLSHMGSEQSSTKLEKIARFTFHYGNTFYNFKGLFEYKNKFSPLWEPRYLVYKRTFLPVLLLQLVYLIHFNKKNTNKIRPNYIKKMLKKVA</sequence>
<keyword evidence="3" id="KW-0812">Transmembrane</keyword>
<dbReference type="InterPro" id="IPR024320">
    <property type="entry name" value="LPG_synthase_C"/>
</dbReference>
<evidence type="ECO:0000256" key="4">
    <source>
        <dbReference type="ARBA" id="ARBA00022989"/>
    </source>
</evidence>
<evidence type="ECO:0000256" key="2">
    <source>
        <dbReference type="ARBA" id="ARBA00022475"/>
    </source>
</evidence>
<dbReference type="SUPFAM" id="SSF55729">
    <property type="entry name" value="Acyl-CoA N-acyltransferases (Nat)"/>
    <property type="match status" value="1"/>
</dbReference>
<dbReference type="InterPro" id="IPR051211">
    <property type="entry name" value="PG_lysyltransferase"/>
</dbReference>
<evidence type="ECO:0000256" key="1">
    <source>
        <dbReference type="ARBA" id="ARBA00004651"/>
    </source>
</evidence>
<evidence type="ECO:0000313" key="8">
    <source>
        <dbReference type="Proteomes" id="UP001601059"/>
    </source>
</evidence>
<keyword evidence="4" id="KW-1133">Transmembrane helix</keyword>
<keyword evidence="2" id="KW-1003">Cell membrane</keyword>
<comment type="subcellular location">
    <subcellularLocation>
        <location evidence="1">Cell membrane</location>
        <topology evidence="1">Multi-pass membrane protein</topology>
    </subcellularLocation>
</comment>
<reference evidence="7 8" key="1">
    <citation type="submission" date="2024-08" db="EMBL/GenBank/DDBJ databases">
        <title>Two novel Cytobacillus novel species.</title>
        <authorList>
            <person name="Liu G."/>
        </authorList>
    </citation>
    <scope>NUCLEOTIDE SEQUENCE [LARGE SCALE GENOMIC DNA]</scope>
    <source>
        <strain evidence="7 8">FJAT-54145</strain>
    </source>
</reference>
<proteinExistence type="predicted"/>
<gene>
    <name evidence="7" type="ORF">ACFYKX_01495</name>
</gene>
<dbReference type="PANTHER" id="PTHR34697:SF2">
    <property type="entry name" value="PHOSPHATIDYLGLYCEROL LYSYLTRANSFERASE"/>
    <property type="match status" value="1"/>
</dbReference>
<evidence type="ECO:0000256" key="3">
    <source>
        <dbReference type="ARBA" id="ARBA00022692"/>
    </source>
</evidence>